<reference evidence="3" key="1">
    <citation type="journal article" date="2014" name="Front. Microbiol.">
        <title>High frequency of phylogenetically diverse reductive dehalogenase-homologous genes in deep subseafloor sedimentary metagenomes.</title>
        <authorList>
            <person name="Kawai M."/>
            <person name="Futagami T."/>
            <person name="Toyoda A."/>
            <person name="Takaki Y."/>
            <person name="Nishi S."/>
            <person name="Hori S."/>
            <person name="Arai W."/>
            <person name="Tsubouchi T."/>
            <person name="Morono Y."/>
            <person name="Uchiyama I."/>
            <person name="Ito T."/>
            <person name="Fujiyama A."/>
            <person name="Inagaki F."/>
            <person name="Takami H."/>
        </authorList>
    </citation>
    <scope>NUCLEOTIDE SEQUENCE</scope>
    <source>
        <strain evidence="3">Expedition CK06-06</strain>
    </source>
</reference>
<feature type="transmembrane region" description="Helical" evidence="1">
    <location>
        <begin position="105"/>
        <end position="125"/>
    </location>
</feature>
<comment type="caution">
    <text evidence="3">The sequence shown here is derived from an EMBL/GenBank/DDBJ whole genome shotgun (WGS) entry which is preliminary data.</text>
</comment>
<evidence type="ECO:0000259" key="2">
    <source>
        <dbReference type="Pfam" id="PF20382"/>
    </source>
</evidence>
<sequence length="135" mass="14365">MARRSKENQALFMLIVGLLAWLVPGAGHFALKEKKRSIIIFATIVLTFCVGLYVGSIGVIDLVGATPWYVALAQIMNSPMVALLGRLTTGGAYPVYGWPNEIGQIYTSTAGLLNLLCIVNAVYLAHLPSAETAGG</sequence>
<protein>
    <recommendedName>
        <fullName evidence="2">DUF6677 domain-containing protein</fullName>
    </recommendedName>
</protein>
<proteinExistence type="predicted"/>
<accession>X1D709</accession>
<gene>
    <name evidence="3" type="ORF">S01H4_47642</name>
</gene>
<keyword evidence="1" id="KW-0472">Membrane</keyword>
<feature type="transmembrane region" description="Helical" evidence="1">
    <location>
        <begin position="38"/>
        <end position="60"/>
    </location>
</feature>
<dbReference type="InterPro" id="IPR046499">
    <property type="entry name" value="DUF6677"/>
</dbReference>
<keyword evidence="1" id="KW-1133">Transmembrane helix</keyword>
<dbReference type="Pfam" id="PF20382">
    <property type="entry name" value="DUF6677"/>
    <property type="match status" value="1"/>
</dbReference>
<evidence type="ECO:0000256" key="1">
    <source>
        <dbReference type="SAM" id="Phobius"/>
    </source>
</evidence>
<dbReference type="AlphaFoldDB" id="X1D709"/>
<feature type="domain" description="DUF6677" evidence="2">
    <location>
        <begin position="16"/>
        <end position="122"/>
    </location>
</feature>
<feature type="transmembrane region" description="Helical" evidence="1">
    <location>
        <begin position="12"/>
        <end position="31"/>
    </location>
</feature>
<organism evidence="3">
    <name type="scientific">marine sediment metagenome</name>
    <dbReference type="NCBI Taxonomy" id="412755"/>
    <lineage>
        <taxon>unclassified sequences</taxon>
        <taxon>metagenomes</taxon>
        <taxon>ecological metagenomes</taxon>
    </lineage>
</organism>
<keyword evidence="1" id="KW-0812">Transmembrane</keyword>
<evidence type="ECO:0000313" key="3">
    <source>
        <dbReference type="EMBL" id="GAH00894.1"/>
    </source>
</evidence>
<name>X1D709_9ZZZZ</name>
<dbReference type="EMBL" id="BART01026770">
    <property type="protein sequence ID" value="GAH00894.1"/>
    <property type="molecule type" value="Genomic_DNA"/>
</dbReference>